<keyword evidence="1" id="KW-0697">Rotamase</keyword>
<gene>
    <name evidence="4" type="ORF">K8344_12330</name>
</gene>
<dbReference type="PANTHER" id="PTHR47245:SF2">
    <property type="entry name" value="PEPTIDYL-PROLYL CIS-TRANS ISOMERASE HP_0175-RELATED"/>
    <property type="match status" value="1"/>
</dbReference>
<dbReference type="EMBL" id="JAIRBB010000013">
    <property type="protein sequence ID" value="MCG2431911.1"/>
    <property type="molecule type" value="Genomic_DNA"/>
</dbReference>
<reference evidence="4" key="1">
    <citation type="submission" date="2021-09" db="EMBL/GenBank/DDBJ databases">
        <title>Genome of Aequorivita sp. strain F64183.</title>
        <authorList>
            <person name="Wang Y."/>
        </authorList>
    </citation>
    <scope>NUCLEOTIDE SEQUENCE</scope>
    <source>
        <strain evidence="4">F64183</strain>
    </source>
</reference>
<dbReference type="AlphaFoldDB" id="A0A9X1UDT4"/>
<dbReference type="Gene3D" id="3.10.50.40">
    <property type="match status" value="2"/>
</dbReference>
<evidence type="ECO:0000256" key="1">
    <source>
        <dbReference type="PROSITE-ProRule" id="PRU00278"/>
    </source>
</evidence>
<evidence type="ECO:0000256" key="2">
    <source>
        <dbReference type="SAM" id="SignalP"/>
    </source>
</evidence>
<dbReference type="PROSITE" id="PS50198">
    <property type="entry name" value="PPIC_PPIASE_2"/>
    <property type="match status" value="2"/>
</dbReference>
<name>A0A9X1UDT4_9FLAO</name>
<proteinExistence type="predicted"/>
<feature type="domain" description="PpiC" evidence="3">
    <location>
        <begin position="121"/>
        <end position="223"/>
    </location>
</feature>
<keyword evidence="1 4" id="KW-0413">Isomerase</keyword>
<organism evidence="4 5">
    <name type="scientific">Aequorivita xiaoshiensis</name>
    <dbReference type="NCBI Taxonomy" id="2874476"/>
    <lineage>
        <taxon>Bacteria</taxon>
        <taxon>Pseudomonadati</taxon>
        <taxon>Bacteroidota</taxon>
        <taxon>Flavobacteriia</taxon>
        <taxon>Flavobacteriales</taxon>
        <taxon>Flavobacteriaceae</taxon>
        <taxon>Aequorivita</taxon>
    </lineage>
</organism>
<dbReference type="InterPro" id="IPR046357">
    <property type="entry name" value="PPIase_dom_sf"/>
</dbReference>
<dbReference type="SUPFAM" id="SSF54534">
    <property type="entry name" value="FKBP-like"/>
    <property type="match status" value="2"/>
</dbReference>
<dbReference type="Pfam" id="PF13616">
    <property type="entry name" value="Rotamase_3"/>
    <property type="match status" value="1"/>
</dbReference>
<dbReference type="Pfam" id="PF00639">
    <property type="entry name" value="Rotamase"/>
    <property type="match status" value="1"/>
</dbReference>
<dbReference type="Pfam" id="PF13145">
    <property type="entry name" value="Rotamase_2"/>
    <property type="match status" value="1"/>
</dbReference>
<dbReference type="InterPro" id="IPR050245">
    <property type="entry name" value="PrsA_foldase"/>
</dbReference>
<feature type="domain" description="PpiC" evidence="3">
    <location>
        <begin position="228"/>
        <end position="329"/>
    </location>
</feature>
<dbReference type="Proteomes" id="UP001139462">
    <property type="component" value="Unassembled WGS sequence"/>
</dbReference>
<evidence type="ECO:0000313" key="4">
    <source>
        <dbReference type="EMBL" id="MCG2431911.1"/>
    </source>
</evidence>
<dbReference type="EC" id="5.2.1.8" evidence="4"/>
<dbReference type="GO" id="GO:0003755">
    <property type="term" value="F:peptidyl-prolyl cis-trans isomerase activity"/>
    <property type="evidence" value="ECO:0007669"/>
    <property type="project" value="UniProtKB-KW"/>
</dbReference>
<accession>A0A9X1UDT4</accession>
<keyword evidence="2" id="KW-0732">Signal</keyword>
<comment type="caution">
    <text evidence="4">The sequence shown here is derived from an EMBL/GenBank/DDBJ whole genome shotgun (WGS) entry which is preliminary data.</text>
</comment>
<protein>
    <submittedName>
        <fullName evidence="4">Peptidylprolyl isomerase</fullName>
        <ecNumber evidence="4">5.2.1.8</ecNumber>
    </submittedName>
</protein>
<feature type="chain" id="PRO_5040739961" evidence="2">
    <location>
        <begin position="21"/>
        <end position="651"/>
    </location>
</feature>
<dbReference type="RefSeq" id="WP_237608990.1">
    <property type="nucleotide sequence ID" value="NZ_JAIRBB010000013.1"/>
</dbReference>
<keyword evidence="5" id="KW-1185">Reference proteome</keyword>
<dbReference type="PANTHER" id="PTHR47245">
    <property type="entry name" value="PEPTIDYLPROLYL ISOMERASE"/>
    <property type="match status" value="1"/>
</dbReference>
<evidence type="ECO:0000313" key="5">
    <source>
        <dbReference type="Proteomes" id="UP001139462"/>
    </source>
</evidence>
<dbReference type="InterPro" id="IPR000297">
    <property type="entry name" value="PPIase_PpiC"/>
</dbReference>
<feature type="signal peptide" evidence="2">
    <location>
        <begin position="1"/>
        <end position="20"/>
    </location>
</feature>
<evidence type="ECO:0000259" key="3">
    <source>
        <dbReference type="PROSITE" id="PS50198"/>
    </source>
</evidence>
<sequence length="651" mass="75484">MRKFLTVCLLAFLSATTVFAQSKKDELLTIDGSPVYVKEFNRVYKKNLDLVQDESQKDVDGYLELFIDYKLKVAEARAQGLDQDQSYVRELSQYRDQLSRQYLAKDQITDELSKEAYERGKEEINASHILILVDFDAMPQDTLAAYNKLKKIRERALKGEDFTELAKKYSEEPNASVSGGDLGYFSVFQMVYPFETEAYNTKTGEISNIVRTQFGYHLIKVNNRRERAPKIEVSHIMISDKRKERNFDPQERIQEIYKLLEQGESFESLAKQYSDDRGSGNKGGELKPFTRGDLKAPEFEAAAYKLKTPGELSKPVKSEFGWHIIKLRNIIPEESYESQKETLDKKVEGGDRSKVVYHAVNKKIKDKYGFKEGVDYMPFFDNYVSKDVFNRRWEGEEIKPEDDKVLFTIGDKDLKYSDFANYISYRQKSTRAFKDKTLLLNSLYEEFVNVSLTDYFKDKLEDENEAYAAVLDEYRNGLLIFDVMNKNIWQKAKTDTVGLQEFYDKTKNNYTWKQRLDAEIYSATSKKVAQEIQAMLKSNKSVEEIKSEINKNEEVKVLASTGTFEVDADDLPKNITAKKGVSDIYESNDSYIVVKVNDILAPSIKPLDEVKGRVLSDYQNHLEQEWNKTLRAKYKVQVNKKALKRIKKELK</sequence>